<protein>
    <recommendedName>
        <fullName evidence="3">Glutaredoxin</fullName>
    </recommendedName>
</protein>
<evidence type="ECO:0000313" key="1">
    <source>
        <dbReference type="EMBL" id="MBI5252710.1"/>
    </source>
</evidence>
<gene>
    <name evidence="1" type="ORF">HY912_24710</name>
</gene>
<name>A0A9D6V5X9_9BACT</name>
<evidence type="ECO:0008006" key="3">
    <source>
        <dbReference type="Google" id="ProtNLM"/>
    </source>
</evidence>
<comment type="caution">
    <text evidence="1">The sequence shown here is derived from an EMBL/GenBank/DDBJ whole genome shotgun (WGS) entry which is preliminary data.</text>
</comment>
<dbReference type="AlphaFoldDB" id="A0A9D6V5X9"/>
<evidence type="ECO:0000313" key="2">
    <source>
        <dbReference type="Proteomes" id="UP000807825"/>
    </source>
</evidence>
<sequence>MIAAVKALPHEILDKIDYREWSLRTLEGAARFRELKAKSLPCVAIEGKLVFESNIPQEEELIAAVEEASKETAS</sequence>
<dbReference type="Proteomes" id="UP000807825">
    <property type="component" value="Unassembled WGS sequence"/>
</dbReference>
<reference evidence="1" key="1">
    <citation type="submission" date="2020-07" db="EMBL/GenBank/DDBJ databases">
        <title>Huge and variable diversity of episymbiotic CPR bacteria and DPANN archaea in groundwater ecosystems.</title>
        <authorList>
            <person name="He C.Y."/>
            <person name="Keren R."/>
            <person name="Whittaker M."/>
            <person name="Farag I.F."/>
            <person name="Doudna J."/>
            <person name="Cate J.H.D."/>
            <person name="Banfield J.F."/>
        </authorList>
    </citation>
    <scope>NUCLEOTIDE SEQUENCE</scope>
    <source>
        <strain evidence="1">NC_groundwater_1664_Pr3_B-0.1um_52_9</strain>
    </source>
</reference>
<proteinExistence type="predicted"/>
<organism evidence="1 2">
    <name type="scientific">Desulfomonile tiedjei</name>
    <dbReference type="NCBI Taxonomy" id="2358"/>
    <lineage>
        <taxon>Bacteria</taxon>
        <taxon>Pseudomonadati</taxon>
        <taxon>Thermodesulfobacteriota</taxon>
        <taxon>Desulfomonilia</taxon>
        <taxon>Desulfomonilales</taxon>
        <taxon>Desulfomonilaceae</taxon>
        <taxon>Desulfomonile</taxon>
    </lineage>
</organism>
<accession>A0A9D6V5X9</accession>
<dbReference type="EMBL" id="JACRDE010000642">
    <property type="protein sequence ID" value="MBI5252710.1"/>
    <property type="molecule type" value="Genomic_DNA"/>
</dbReference>